<keyword evidence="3" id="KW-1185">Reference proteome</keyword>
<feature type="signal peptide" evidence="1">
    <location>
        <begin position="1"/>
        <end position="24"/>
    </location>
</feature>
<gene>
    <name evidence="2" type="ORF">Rhal01_01163</name>
</gene>
<feature type="chain" id="PRO_5047398880" description="PEP-CTERM sorting domain-containing protein" evidence="1">
    <location>
        <begin position="25"/>
        <end position="233"/>
    </location>
</feature>
<dbReference type="Proteomes" id="UP001424741">
    <property type="component" value="Unassembled WGS sequence"/>
</dbReference>
<accession>A0ABP9UZ75</accession>
<protein>
    <recommendedName>
        <fullName evidence="4">PEP-CTERM sorting domain-containing protein</fullName>
    </recommendedName>
</protein>
<dbReference type="EMBL" id="BAABRL010000003">
    <property type="protein sequence ID" value="GAA5494994.1"/>
    <property type="molecule type" value="Genomic_DNA"/>
</dbReference>
<comment type="caution">
    <text evidence="2">The sequence shown here is derived from an EMBL/GenBank/DDBJ whole genome shotgun (WGS) entry which is preliminary data.</text>
</comment>
<evidence type="ECO:0000313" key="3">
    <source>
        <dbReference type="Proteomes" id="UP001424741"/>
    </source>
</evidence>
<evidence type="ECO:0008006" key="4">
    <source>
        <dbReference type="Google" id="ProtNLM"/>
    </source>
</evidence>
<dbReference type="RefSeq" id="WP_346187850.1">
    <property type="nucleotide sequence ID" value="NZ_BAABRL010000003.1"/>
</dbReference>
<sequence length="233" mass="24532">MMTLKSILRLPVLACLLGAPTAEAAISFSATLSDVDYSFTDFGYTDSSVSISSPSIPFIYDFSTVGDETLNVSVNAPAGYQFEVTAPSSGFQNVQMQFEYRFGSSIHGAGSLSESGPLVFAGGAGDLPLGYFGNVRGTGPDDGDLFRITSDVITLNPGDSFTFESLEFSVDIPSSYQTFFNADGIASLTGNAVGPSGLSDPGQWIRVVAVPEPSVTSLMLSSVVILLGRRSRR</sequence>
<proteinExistence type="predicted"/>
<reference evidence="2 3" key="1">
    <citation type="submission" date="2024-02" db="EMBL/GenBank/DDBJ databases">
        <title>Rubritalea halochordaticola NBRC 107102.</title>
        <authorList>
            <person name="Ichikawa N."/>
            <person name="Katano-Makiyama Y."/>
            <person name="Hidaka K."/>
        </authorList>
    </citation>
    <scope>NUCLEOTIDE SEQUENCE [LARGE SCALE GENOMIC DNA]</scope>
    <source>
        <strain evidence="2 3">NBRC 107102</strain>
    </source>
</reference>
<name>A0ABP9UZ75_9BACT</name>
<keyword evidence="1" id="KW-0732">Signal</keyword>
<evidence type="ECO:0000313" key="2">
    <source>
        <dbReference type="EMBL" id="GAA5494994.1"/>
    </source>
</evidence>
<evidence type="ECO:0000256" key="1">
    <source>
        <dbReference type="SAM" id="SignalP"/>
    </source>
</evidence>
<organism evidence="2 3">
    <name type="scientific">Rubritalea halochordaticola</name>
    <dbReference type="NCBI Taxonomy" id="714537"/>
    <lineage>
        <taxon>Bacteria</taxon>
        <taxon>Pseudomonadati</taxon>
        <taxon>Verrucomicrobiota</taxon>
        <taxon>Verrucomicrobiia</taxon>
        <taxon>Verrucomicrobiales</taxon>
        <taxon>Rubritaleaceae</taxon>
        <taxon>Rubritalea</taxon>
    </lineage>
</organism>